<evidence type="ECO:0000256" key="6">
    <source>
        <dbReference type="ARBA" id="ARBA00023136"/>
    </source>
</evidence>
<dbReference type="InterPro" id="IPR050975">
    <property type="entry name" value="Sleep_regulator"/>
</dbReference>
<evidence type="ECO:0000313" key="11">
    <source>
        <dbReference type="Proteomes" id="UP000007266"/>
    </source>
</evidence>
<dbReference type="PANTHER" id="PTHR33562">
    <property type="entry name" value="ATILLA, ISOFORM B-RELATED-RELATED"/>
    <property type="match status" value="1"/>
</dbReference>
<sequence length="147" mass="16458">MVHLQYITGLSLLLILVCLKSSNAIRCYQCNSYADKRCSDTDIAKYKTELEMDCPNMSPPGSEPGTKYKLCRKIKQVIDFEVNGLQPESRIIRTCGWDDSHYKNKCYQRSGFGGRQEVCACEEDGCNSSSALYASVALLMGLLIVHL</sequence>
<dbReference type="PANTHER" id="PTHR33562:SF14">
    <property type="entry name" value="PROTEIN QUIVER"/>
    <property type="match status" value="1"/>
</dbReference>
<feature type="chain" id="PRO_5003090238" evidence="9">
    <location>
        <begin position="25"/>
        <end position="147"/>
    </location>
</feature>
<comment type="subcellular location">
    <subcellularLocation>
        <location evidence="1">Membrane</location>
        <topology evidence="1">Lipid-anchor</topology>
        <topology evidence="1">GPI-anchor</topology>
    </subcellularLocation>
</comment>
<dbReference type="OrthoDB" id="6496929at2759"/>
<accession>D6WV98</accession>
<dbReference type="eggNOG" id="ENOG502S5PS">
    <property type="taxonomic scope" value="Eukaryota"/>
</dbReference>
<dbReference type="Pfam" id="PF17064">
    <property type="entry name" value="QVR"/>
    <property type="match status" value="1"/>
</dbReference>
<gene>
    <name evidence="10" type="primary">AUGUSTUS-3.0.2_05311</name>
    <name evidence="10" type="ORF">TcasGA2_TC005311</name>
</gene>
<evidence type="ECO:0000256" key="9">
    <source>
        <dbReference type="SAM" id="SignalP"/>
    </source>
</evidence>
<evidence type="ECO:0000256" key="7">
    <source>
        <dbReference type="ARBA" id="ARBA00023180"/>
    </source>
</evidence>
<keyword evidence="8" id="KW-0449">Lipoprotein</keyword>
<protein>
    <submittedName>
        <fullName evidence="10">Uncharacterized protein</fullName>
    </submittedName>
</protein>
<dbReference type="OMA" id="VIRTCGF"/>
<keyword evidence="7" id="KW-0325">Glycoprotein</keyword>
<dbReference type="KEGG" id="tca:663924"/>
<evidence type="ECO:0000256" key="5">
    <source>
        <dbReference type="ARBA" id="ARBA00022989"/>
    </source>
</evidence>
<dbReference type="GO" id="GO:0032222">
    <property type="term" value="P:regulation of synaptic transmission, cholinergic"/>
    <property type="evidence" value="ECO:0007669"/>
    <property type="project" value="InterPro"/>
</dbReference>
<dbReference type="PhylomeDB" id="D6WV98"/>
<keyword evidence="3" id="KW-0812">Transmembrane</keyword>
<keyword evidence="11" id="KW-1185">Reference proteome</keyword>
<evidence type="ECO:0000256" key="4">
    <source>
        <dbReference type="ARBA" id="ARBA00022729"/>
    </source>
</evidence>
<dbReference type="GO" id="GO:0098552">
    <property type="term" value="C:side of membrane"/>
    <property type="evidence" value="ECO:0007669"/>
    <property type="project" value="UniProtKB-KW"/>
</dbReference>
<name>D6WV98_TRICA</name>
<dbReference type="FunCoup" id="D6WV98">
    <property type="interactions" value="3"/>
</dbReference>
<keyword evidence="5" id="KW-1133">Transmembrane helix</keyword>
<keyword evidence="2" id="KW-0336">GPI-anchor</keyword>
<dbReference type="InterPro" id="IPR031424">
    <property type="entry name" value="QVR-like"/>
</dbReference>
<evidence type="ECO:0000313" key="10">
    <source>
        <dbReference type="EMBL" id="EFA07757.1"/>
    </source>
</evidence>
<evidence type="ECO:0000256" key="3">
    <source>
        <dbReference type="ARBA" id="ARBA00022692"/>
    </source>
</evidence>
<dbReference type="InParanoid" id="D6WV98"/>
<keyword evidence="4 9" id="KW-0732">Signal</keyword>
<dbReference type="HOGENOM" id="CLU_126345_1_1_1"/>
<dbReference type="EMBL" id="KQ971363">
    <property type="protein sequence ID" value="EFA07757.1"/>
    <property type="molecule type" value="Genomic_DNA"/>
</dbReference>
<dbReference type="Proteomes" id="UP000007266">
    <property type="component" value="Linkage group 8"/>
</dbReference>
<organism evidence="10 11">
    <name type="scientific">Tribolium castaneum</name>
    <name type="common">Red flour beetle</name>
    <dbReference type="NCBI Taxonomy" id="7070"/>
    <lineage>
        <taxon>Eukaryota</taxon>
        <taxon>Metazoa</taxon>
        <taxon>Ecdysozoa</taxon>
        <taxon>Arthropoda</taxon>
        <taxon>Hexapoda</taxon>
        <taxon>Insecta</taxon>
        <taxon>Pterygota</taxon>
        <taxon>Neoptera</taxon>
        <taxon>Endopterygota</taxon>
        <taxon>Coleoptera</taxon>
        <taxon>Polyphaga</taxon>
        <taxon>Cucujiformia</taxon>
        <taxon>Tenebrionidae</taxon>
        <taxon>Tenebrionidae incertae sedis</taxon>
        <taxon>Tribolium</taxon>
    </lineage>
</organism>
<keyword evidence="6" id="KW-0472">Membrane</keyword>
<evidence type="ECO:0000256" key="2">
    <source>
        <dbReference type="ARBA" id="ARBA00022622"/>
    </source>
</evidence>
<reference evidence="10 11" key="1">
    <citation type="journal article" date="2008" name="Nature">
        <title>The genome of the model beetle and pest Tribolium castaneum.</title>
        <authorList>
            <consortium name="Tribolium Genome Sequencing Consortium"/>
            <person name="Richards S."/>
            <person name="Gibbs R.A."/>
            <person name="Weinstock G.M."/>
            <person name="Brown S.J."/>
            <person name="Denell R."/>
            <person name="Beeman R.W."/>
            <person name="Gibbs R."/>
            <person name="Beeman R.W."/>
            <person name="Brown S.J."/>
            <person name="Bucher G."/>
            <person name="Friedrich M."/>
            <person name="Grimmelikhuijzen C.J."/>
            <person name="Klingler M."/>
            <person name="Lorenzen M."/>
            <person name="Richards S."/>
            <person name="Roth S."/>
            <person name="Schroder R."/>
            <person name="Tautz D."/>
            <person name="Zdobnov E.M."/>
            <person name="Muzny D."/>
            <person name="Gibbs R.A."/>
            <person name="Weinstock G.M."/>
            <person name="Attaway T."/>
            <person name="Bell S."/>
            <person name="Buhay C.J."/>
            <person name="Chandrabose M.N."/>
            <person name="Chavez D."/>
            <person name="Clerk-Blankenburg K.P."/>
            <person name="Cree A."/>
            <person name="Dao M."/>
            <person name="Davis C."/>
            <person name="Chacko J."/>
            <person name="Dinh H."/>
            <person name="Dugan-Rocha S."/>
            <person name="Fowler G."/>
            <person name="Garner T.T."/>
            <person name="Garnes J."/>
            <person name="Gnirke A."/>
            <person name="Hawes A."/>
            <person name="Hernandez J."/>
            <person name="Hines S."/>
            <person name="Holder M."/>
            <person name="Hume J."/>
            <person name="Jhangiani S.N."/>
            <person name="Joshi V."/>
            <person name="Khan Z.M."/>
            <person name="Jackson L."/>
            <person name="Kovar C."/>
            <person name="Kowis A."/>
            <person name="Lee S."/>
            <person name="Lewis L.R."/>
            <person name="Margolis J."/>
            <person name="Morgan M."/>
            <person name="Nazareth L.V."/>
            <person name="Nguyen N."/>
            <person name="Okwuonu G."/>
            <person name="Parker D."/>
            <person name="Richards S."/>
            <person name="Ruiz S.J."/>
            <person name="Santibanez J."/>
            <person name="Savard J."/>
            <person name="Scherer S.E."/>
            <person name="Schneider B."/>
            <person name="Sodergren E."/>
            <person name="Tautz D."/>
            <person name="Vattahil S."/>
            <person name="Villasana D."/>
            <person name="White C.S."/>
            <person name="Wright R."/>
            <person name="Park Y."/>
            <person name="Beeman R.W."/>
            <person name="Lord J."/>
            <person name="Oppert B."/>
            <person name="Lorenzen M."/>
            <person name="Brown S."/>
            <person name="Wang L."/>
            <person name="Savard J."/>
            <person name="Tautz D."/>
            <person name="Richards S."/>
            <person name="Weinstock G."/>
            <person name="Gibbs R.A."/>
            <person name="Liu Y."/>
            <person name="Worley K."/>
            <person name="Weinstock G."/>
            <person name="Elsik C.G."/>
            <person name="Reese J.T."/>
            <person name="Elhaik E."/>
            <person name="Landan G."/>
            <person name="Graur D."/>
            <person name="Arensburger P."/>
            <person name="Atkinson P."/>
            <person name="Beeman R.W."/>
            <person name="Beidler J."/>
            <person name="Brown S.J."/>
            <person name="Demuth J.P."/>
            <person name="Drury D.W."/>
            <person name="Du Y.Z."/>
            <person name="Fujiwara H."/>
            <person name="Lorenzen M."/>
            <person name="Maselli V."/>
            <person name="Osanai M."/>
            <person name="Park Y."/>
            <person name="Robertson H.M."/>
            <person name="Tu Z."/>
            <person name="Wang J.J."/>
            <person name="Wang S."/>
            <person name="Richards S."/>
            <person name="Song H."/>
            <person name="Zhang L."/>
            <person name="Sodergren E."/>
            <person name="Werner D."/>
            <person name="Stanke M."/>
            <person name="Morgenstern B."/>
            <person name="Solovyev V."/>
            <person name="Kosarev P."/>
            <person name="Brown G."/>
            <person name="Chen H.C."/>
            <person name="Ermolaeva O."/>
            <person name="Hlavina W."/>
            <person name="Kapustin Y."/>
            <person name="Kiryutin B."/>
            <person name="Kitts P."/>
            <person name="Maglott D."/>
            <person name="Pruitt K."/>
            <person name="Sapojnikov V."/>
            <person name="Souvorov A."/>
            <person name="Mackey A.J."/>
            <person name="Waterhouse R.M."/>
            <person name="Wyder S."/>
            <person name="Zdobnov E.M."/>
            <person name="Zdobnov E.M."/>
            <person name="Wyder S."/>
            <person name="Kriventseva E.V."/>
            <person name="Kadowaki T."/>
            <person name="Bork P."/>
            <person name="Aranda M."/>
            <person name="Bao R."/>
            <person name="Beermann A."/>
            <person name="Berns N."/>
            <person name="Bolognesi R."/>
            <person name="Bonneton F."/>
            <person name="Bopp D."/>
            <person name="Brown S.J."/>
            <person name="Bucher G."/>
            <person name="Butts T."/>
            <person name="Chaumot A."/>
            <person name="Denell R.E."/>
            <person name="Ferrier D.E."/>
            <person name="Friedrich M."/>
            <person name="Gordon C.M."/>
            <person name="Jindra M."/>
            <person name="Klingler M."/>
            <person name="Lan Q."/>
            <person name="Lattorff H.M."/>
            <person name="Laudet V."/>
            <person name="von Levetsow C."/>
            <person name="Liu Z."/>
            <person name="Lutz R."/>
            <person name="Lynch J.A."/>
            <person name="da Fonseca R.N."/>
            <person name="Posnien N."/>
            <person name="Reuter R."/>
            <person name="Roth S."/>
            <person name="Savard J."/>
            <person name="Schinko J.B."/>
            <person name="Schmitt C."/>
            <person name="Schoppmeier M."/>
            <person name="Schroder R."/>
            <person name="Shippy T.D."/>
            <person name="Simonnet F."/>
            <person name="Marques-Souza H."/>
            <person name="Tautz D."/>
            <person name="Tomoyasu Y."/>
            <person name="Trauner J."/>
            <person name="Van der Zee M."/>
            <person name="Vervoort M."/>
            <person name="Wittkopp N."/>
            <person name="Wimmer E.A."/>
            <person name="Yang X."/>
            <person name="Jones A.K."/>
            <person name="Sattelle D.B."/>
            <person name="Ebert P.R."/>
            <person name="Nelson D."/>
            <person name="Scott J.G."/>
            <person name="Beeman R.W."/>
            <person name="Muthukrishnan S."/>
            <person name="Kramer K.J."/>
            <person name="Arakane Y."/>
            <person name="Beeman R.W."/>
            <person name="Zhu Q."/>
            <person name="Hogenkamp D."/>
            <person name="Dixit R."/>
            <person name="Oppert B."/>
            <person name="Jiang H."/>
            <person name="Zou Z."/>
            <person name="Marshall J."/>
            <person name="Elpidina E."/>
            <person name="Vinokurov K."/>
            <person name="Oppert C."/>
            <person name="Zou Z."/>
            <person name="Evans J."/>
            <person name="Lu Z."/>
            <person name="Zhao P."/>
            <person name="Sumathipala N."/>
            <person name="Altincicek B."/>
            <person name="Vilcinskas A."/>
            <person name="Williams M."/>
            <person name="Hultmark D."/>
            <person name="Hetru C."/>
            <person name="Jiang H."/>
            <person name="Grimmelikhuijzen C.J."/>
            <person name="Hauser F."/>
            <person name="Cazzamali G."/>
            <person name="Williamson M."/>
            <person name="Park Y."/>
            <person name="Li B."/>
            <person name="Tanaka Y."/>
            <person name="Predel R."/>
            <person name="Neupert S."/>
            <person name="Schachtner J."/>
            <person name="Verleyen P."/>
            <person name="Raible F."/>
            <person name="Bork P."/>
            <person name="Friedrich M."/>
            <person name="Walden K.K."/>
            <person name="Robertson H.M."/>
            <person name="Angeli S."/>
            <person name="Foret S."/>
            <person name="Bucher G."/>
            <person name="Schuetz S."/>
            <person name="Maleszka R."/>
            <person name="Wimmer E.A."/>
            <person name="Beeman R.W."/>
            <person name="Lorenzen M."/>
            <person name="Tomoyasu Y."/>
            <person name="Miller S.C."/>
            <person name="Grossmann D."/>
            <person name="Bucher G."/>
        </authorList>
    </citation>
    <scope>NUCLEOTIDE SEQUENCE [LARGE SCALE GENOMIC DNA]</scope>
    <source>
        <strain evidence="10 11">Georgia GA2</strain>
    </source>
</reference>
<evidence type="ECO:0000256" key="1">
    <source>
        <dbReference type="ARBA" id="ARBA00004589"/>
    </source>
</evidence>
<reference evidence="10 11" key="2">
    <citation type="journal article" date="2010" name="Nucleic Acids Res.">
        <title>BeetleBase in 2010: revisions to provide comprehensive genomic information for Tribolium castaneum.</title>
        <authorList>
            <person name="Kim H.S."/>
            <person name="Murphy T."/>
            <person name="Xia J."/>
            <person name="Caragea D."/>
            <person name="Park Y."/>
            <person name="Beeman R.W."/>
            <person name="Lorenzen M.D."/>
            <person name="Butcher S."/>
            <person name="Manak J.R."/>
            <person name="Brown S.J."/>
        </authorList>
    </citation>
    <scope>GENOME REANNOTATION</scope>
    <source>
        <strain evidence="10 11">Georgia GA2</strain>
    </source>
</reference>
<dbReference type="AlphaFoldDB" id="D6WV98"/>
<evidence type="ECO:0000256" key="8">
    <source>
        <dbReference type="ARBA" id="ARBA00023288"/>
    </source>
</evidence>
<dbReference type="GO" id="GO:0030431">
    <property type="term" value="P:sleep"/>
    <property type="evidence" value="ECO:0007669"/>
    <property type="project" value="InterPro"/>
</dbReference>
<feature type="signal peptide" evidence="9">
    <location>
        <begin position="1"/>
        <end position="24"/>
    </location>
</feature>
<proteinExistence type="predicted"/>